<sequence length="162" mass="17980">MFIRQIKNGALRKSTSTYDSRLTNTSTPVSIFPNIQQQLYSFMSPVFLHIITSSIHLVLLDELGYLFVILSVDRRYYSSTIGASTAEIMPVFSTQITRYKKTVSANVTLTTCVNCTTNGFCPLGLSSDLFTNNQLANITHAVVHSESLDITGLDDILFLSLL</sequence>
<organism evidence="1">
    <name type="scientific">Adineta ricciae</name>
    <name type="common">Rotifer</name>
    <dbReference type="NCBI Taxonomy" id="249248"/>
    <lineage>
        <taxon>Eukaryota</taxon>
        <taxon>Metazoa</taxon>
        <taxon>Spiralia</taxon>
        <taxon>Gnathifera</taxon>
        <taxon>Rotifera</taxon>
        <taxon>Eurotatoria</taxon>
        <taxon>Bdelloidea</taxon>
        <taxon>Adinetida</taxon>
        <taxon>Adinetidae</taxon>
        <taxon>Adineta</taxon>
    </lineage>
</organism>
<dbReference type="AlphaFoldDB" id="A0A815CXE7"/>
<accession>A0A815CXE7</accession>
<evidence type="ECO:0000313" key="1">
    <source>
        <dbReference type="EMBL" id="CAF1293121.1"/>
    </source>
</evidence>
<dbReference type="Proteomes" id="UP000663852">
    <property type="component" value="Unassembled WGS sequence"/>
</dbReference>
<comment type="caution">
    <text evidence="1">The sequence shown here is derived from an EMBL/GenBank/DDBJ whole genome shotgun (WGS) entry which is preliminary data.</text>
</comment>
<proteinExistence type="predicted"/>
<name>A0A815CXE7_ADIRI</name>
<gene>
    <name evidence="1" type="ORF">EDS130_LOCUS30199</name>
</gene>
<dbReference type="EMBL" id="CAJNOJ010000209">
    <property type="protein sequence ID" value="CAF1293121.1"/>
    <property type="molecule type" value="Genomic_DNA"/>
</dbReference>
<protein>
    <submittedName>
        <fullName evidence="1">Uncharacterized protein</fullName>
    </submittedName>
</protein>
<reference evidence="1" key="1">
    <citation type="submission" date="2021-02" db="EMBL/GenBank/DDBJ databases">
        <authorList>
            <person name="Nowell W R."/>
        </authorList>
    </citation>
    <scope>NUCLEOTIDE SEQUENCE</scope>
</reference>